<evidence type="ECO:0000313" key="2">
    <source>
        <dbReference type="EMBL" id="KAK9988690.1"/>
    </source>
</evidence>
<protein>
    <recommendedName>
        <fullName evidence="1">Retrovirus-related Pol polyprotein from transposon TNT 1-94-like beta-barrel domain-containing protein</fullName>
    </recommendedName>
</protein>
<gene>
    <name evidence="2" type="ORF">SO802_028929</name>
</gene>
<dbReference type="Pfam" id="PF22936">
    <property type="entry name" value="Pol_BBD"/>
    <property type="match status" value="1"/>
</dbReference>
<dbReference type="PANTHER" id="PTHR47592">
    <property type="entry name" value="PBF68 PROTEIN"/>
    <property type="match status" value="1"/>
</dbReference>
<comment type="caution">
    <text evidence="2">The sequence shown here is derived from an EMBL/GenBank/DDBJ whole genome shotgun (WGS) entry which is preliminary data.</text>
</comment>
<dbReference type="EMBL" id="JAZDWU010000010">
    <property type="protein sequence ID" value="KAK9988690.1"/>
    <property type="molecule type" value="Genomic_DNA"/>
</dbReference>
<keyword evidence="3" id="KW-1185">Reference proteome</keyword>
<sequence length="134" mass="15529">METSLETLVTRIHVEEEAKRQDALMTQESDDNSTTKTNVTEEPLVAMITDINMVLYVEGWWANFGANRHVCYDKNLFKLYTRFEEEKTDMQDSSKTKVLGSGEVDLKFTSRHVLTLKDVLHSVLKEEFDVKFFA</sequence>
<dbReference type="InterPro" id="IPR054722">
    <property type="entry name" value="PolX-like_BBD"/>
</dbReference>
<organism evidence="2 3">
    <name type="scientific">Lithocarpus litseifolius</name>
    <dbReference type="NCBI Taxonomy" id="425828"/>
    <lineage>
        <taxon>Eukaryota</taxon>
        <taxon>Viridiplantae</taxon>
        <taxon>Streptophyta</taxon>
        <taxon>Embryophyta</taxon>
        <taxon>Tracheophyta</taxon>
        <taxon>Spermatophyta</taxon>
        <taxon>Magnoliopsida</taxon>
        <taxon>eudicotyledons</taxon>
        <taxon>Gunneridae</taxon>
        <taxon>Pentapetalae</taxon>
        <taxon>rosids</taxon>
        <taxon>fabids</taxon>
        <taxon>Fagales</taxon>
        <taxon>Fagaceae</taxon>
        <taxon>Lithocarpus</taxon>
    </lineage>
</organism>
<name>A0AAW2BUV7_9ROSI</name>
<dbReference type="PANTHER" id="PTHR47592:SF27">
    <property type="entry name" value="OS08G0421700 PROTEIN"/>
    <property type="match status" value="1"/>
</dbReference>
<reference evidence="2 3" key="1">
    <citation type="submission" date="2024-01" db="EMBL/GenBank/DDBJ databases">
        <title>A telomere-to-telomere, gap-free genome of sweet tea (Lithocarpus litseifolius).</title>
        <authorList>
            <person name="Zhou J."/>
        </authorList>
    </citation>
    <scope>NUCLEOTIDE SEQUENCE [LARGE SCALE GENOMIC DNA]</scope>
    <source>
        <strain evidence="2">Zhou-2022a</strain>
        <tissue evidence="2">Leaf</tissue>
    </source>
</reference>
<dbReference type="AlphaFoldDB" id="A0AAW2BUV7"/>
<dbReference type="Proteomes" id="UP001459277">
    <property type="component" value="Unassembled WGS sequence"/>
</dbReference>
<evidence type="ECO:0000313" key="3">
    <source>
        <dbReference type="Proteomes" id="UP001459277"/>
    </source>
</evidence>
<feature type="domain" description="Retrovirus-related Pol polyprotein from transposon TNT 1-94-like beta-barrel" evidence="1">
    <location>
        <begin position="60"/>
        <end position="121"/>
    </location>
</feature>
<proteinExistence type="predicted"/>
<accession>A0AAW2BUV7</accession>
<evidence type="ECO:0000259" key="1">
    <source>
        <dbReference type="Pfam" id="PF22936"/>
    </source>
</evidence>